<organism evidence="1 2">
    <name type="scientific">Actinophytocola oryzae</name>
    <dbReference type="NCBI Taxonomy" id="502181"/>
    <lineage>
        <taxon>Bacteria</taxon>
        <taxon>Bacillati</taxon>
        <taxon>Actinomycetota</taxon>
        <taxon>Actinomycetes</taxon>
        <taxon>Pseudonocardiales</taxon>
        <taxon>Pseudonocardiaceae</taxon>
    </lineage>
</organism>
<dbReference type="SUPFAM" id="SSF53850">
    <property type="entry name" value="Periplasmic binding protein-like II"/>
    <property type="match status" value="1"/>
</dbReference>
<dbReference type="PANTHER" id="PTHR43649:SF11">
    <property type="entry name" value="ABC TRANSPORTER SUBSTRATE-BINDING PROTEIN YESO-RELATED"/>
    <property type="match status" value="1"/>
</dbReference>
<dbReference type="InterPro" id="IPR050490">
    <property type="entry name" value="Bact_solute-bd_prot1"/>
</dbReference>
<keyword evidence="2" id="KW-1185">Reference proteome</keyword>
<proteinExistence type="predicted"/>
<evidence type="ECO:0000313" key="1">
    <source>
        <dbReference type="EMBL" id="TDV47897.1"/>
    </source>
</evidence>
<reference evidence="1 2" key="1">
    <citation type="submission" date="2019-03" db="EMBL/GenBank/DDBJ databases">
        <title>Genomic Encyclopedia of Archaeal and Bacterial Type Strains, Phase II (KMG-II): from individual species to whole genera.</title>
        <authorList>
            <person name="Goeker M."/>
        </authorList>
    </citation>
    <scope>NUCLEOTIDE SEQUENCE [LARGE SCALE GENOMIC DNA]</scope>
    <source>
        <strain evidence="1 2">DSM 45499</strain>
    </source>
</reference>
<protein>
    <submittedName>
        <fullName evidence="1">Carbohydrate ABC transporter substrate-binding protein (CUT1 family)</fullName>
    </submittedName>
</protein>
<dbReference type="InterPro" id="IPR006059">
    <property type="entry name" value="SBP"/>
</dbReference>
<evidence type="ECO:0000313" key="2">
    <source>
        <dbReference type="Proteomes" id="UP000294927"/>
    </source>
</evidence>
<accession>A0A4R7VFK5</accession>
<dbReference type="AlphaFoldDB" id="A0A4R7VFK5"/>
<dbReference type="RefSeq" id="WP_208297730.1">
    <property type="nucleotide sequence ID" value="NZ_SOCP01000009.1"/>
</dbReference>
<dbReference type="PANTHER" id="PTHR43649">
    <property type="entry name" value="ARABINOSE-BINDING PROTEIN-RELATED"/>
    <property type="match status" value="1"/>
</dbReference>
<dbReference type="Gene3D" id="3.40.190.10">
    <property type="entry name" value="Periplasmic binding protein-like II"/>
    <property type="match status" value="2"/>
</dbReference>
<name>A0A4R7VFK5_9PSEU</name>
<comment type="caution">
    <text evidence="1">The sequence shown here is derived from an EMBL/GenBank/DDBJ whole genome shotgun (WGS) entry which is preliminary data.</text>
</comment>
<dbReference type="Proteomes" id="UP000294927">
    <property type="component" value="Unassembled WGS sequence"/>
</dbReference>
<dbReference type="CDD" id="cd13585">
    <property type="entry name" value="PBP2_TMBP_like"/>
    <property type="match status" value="1"/>
</dbReference>
<sequence>MRVAPLSTDLDDVARGSSKLMRITVGLAAILLLGLSTACGSDNADDGGPVTIRFSWWGNEDRAKITNQAVDAFEKAHPNITVKTESVDFNSYFDRLSTSVAAGDEPDVITMGGAYPREYADRGVLLDMTKVSGDLDLSKLDEPALSNGNFDGRQYGVPTGVNTYGVIVNPDIFRQAGVKLPNDNKWSWDDYARLATDLSKKAPEGVYGSDDPTAPETLDLFANQKTGEGLYSGKGGLAIDRKTVRNWFTMTTKLMKDGATPPAQVSAEQDTLSAPEQTLMAQGKAAMMFGWSNLLTAYREASGAELVMLRAPGETTDKGTGMWLQASQLYTISKRSEHPEAAAKLIDYLVSDEHAADLVKSDRGIPANPTIREHLQANLDANAKVEFDFVNRMSKLVDGQFVIGPTGSTESVDILTRVNQSVLFGQKSPDDGADQFVTELTNAVS</sequence>
<gene>
    <name evidence="1" type="ORF">CLV71_109132</name>
</gene>
<dbReference type="Pfam" id="PF01547">
    <property type="entry name" value="SBP_bac_1"/>
    <property type="match status" value="1"/>
</dbReference>
<dbReference type="EMBL" id="SOCP01000009">
    <property type="protein sequence ID" value="TDV47897.1"/>
    <property type="molecule type" value="Genomic_DNA"/>
</dbReference>